<feature type="compositionally biased region" description="Polar residues" evidence="1">
    <location>
        <begin position="1040"/>
        <end position="1050"/>
    </location>
</feature>
<dbReference type="PROSITE" id="PS50853">
    <property type="entry name" value="FN3"/>
    <property type="match status" value="2"/>
</dbReference>
<feature type="non-terminal residue" evidence="3">
    <location>
        <position position="1"/>
    </location>
</feature>
<feature type="region of interest" description="Disordered" evidence="1">
    <location>
        <begin position="1005"/>
        <end position="1055"/>
    </location>
</feature>
<feature type="region of interest" description="Disordered" evidence="1">
    <location>
        <begin position="1372"/>
        <end position="1418"/>
    </location>
</feature>
<evidence type="ECO:0000313" key="4">
    <source>
        <dbReference type="Proteomes" id="UP000033867"/>
    </source>
</evidence>
<reference evidence="3 4" key="1">
    <citation type="journal article" date="2015" name="Nature">
        <title>rRNA introns, odd ribosomes, and small enigmatic genomes across a large radiation of phyla.</title>
        <authorList>
            <person name="Brown C.T."/>
            <person name="Hug L.A."/>
            <person name="Thomas B.C."/>
            <person name="Sharon I."/>
            <person name="Castelle C.J."/>
            <person name="Singh A."/>
            <person name="Wilkins M.J."/>
            <person name="Williams K.H."/>
            <person name="Banfield J.F."/>
        </authorList>
    </citation>
    <scope>NUCLEOTIDE SEQUENCE [LARGE SCALE GENOMIC DNA]</scope>
</reference>
<dbReference type="InterPro" id="IPR003961">
    <property type="entry name" value="FN3_dom"/>
</dbReference>
<dbReference type="InterPro" id="IPR036116">
    <property type="entry name" value="FN3_sf"/>
</dbReference>
<feature type="compositionally biased region" description="Low complexity" evidence="1">
    <location>
        <begin position="1007"/>
        <end position="1016"/>
    </location>
</feature>
<accession>A0A0G1DIX5</accession>
<dbReference type="InterPro" id="IPR013783">
    <property type="entry name" value="Ig-like_fold"/>
</dbReference>
<proteinExistence type="predicted"/>
<feature type="compositionally biased region" description="Polar residues" evidence="1">
    <location>
        <begin position="1387"/>
        <end position="1407"/>
    </location>
</feature>
<dbReference type="InterPro" id="IPR044016">
    <property type="entry name" value="Big_13"/>
</dbReference>
<sequence>LLPQLYDRGLDIAEAGDGSSGNPWTVCASGCDFTTLTSVFASSSVQTGDFITVGATYASSTETFPLTYNAKTNITIDCENSGAVIGTDIGAQQDIRITSNSTIQNCSLSNTRVYYQAVSDASLIGNTFATSTIGTIYFDGVGSGNSASNNTGVNNIYIGVGQQNTTVTSNTIQTYHAATENASIASLNADTLTITSNTIHSYESSLNHLIYLSTADTVSINGNELYYYTAPASNGAIYIENGASSTVTSNFISLDSSLTNNDGIIIYNKAVVSGSDAIVDHNTIWLYDSGQTGINFFDDASGVADGITLAARYNLFYNASTTSALGNGFSTTKYNSGSTYTFTNDYNGYYLINNQILDNTSDTFSPTVGSNSQTSQPYFKLGDASDTNDTELAPFSTYLDVNGTEDIGWYSAARGSNFTIDDNGTIDYSSIHAISTDVIANSVVDNDSWTLAAGTYDQVTLTTSTRFSGVLTLTGAGATTIIRPNTDASAIQFTGTSGATVRDVVVQSASTTQRTYQLTGMSFDYAGSSYDETAALEFASDGYALFIGQDCATDNVTYSIPPTDGNDVTGYPGMGDDGYHLALVTYLGSKVTMLVPTSTAADQTAFDALTDCPTPDAWVDNMFTINPVNGRYTYQTSNVTSAGITITNGYTDPVRLIEANTGMAGLRFIDSSNNTISNVTSTGNFYNLSFEGTSGSNIVSSTILGTALVNDVFSSSTLSNSFYNVSYTPSLFIYGAGSLLVKYAVRAYVENNSASALGGVGVTFFSANGLDTDTVTTTDTGYTPYTDFLTAHIMTSSTQSVLNGGYNLYTLIAAATSTYGETYDANSLDQLNETFTITMYPPPTAPTDFATTSVSTSSVAFSWTDNSGDETAYFFEYTDGVFPGVDSSLGIDSTATSITGLGVNTQYTFRVAAQKNGSNSIYDTLGPMYTLANPPGTVSVTTNGTNSLTVSWGANSNPSNTEYYVSNVTTGGSSTWATSTFQTFNGLTAGTQYEFGVIARNGDAVETTTSTGSGTTDSGGGSGSTPPSLPPATEDPGDDTSCNPETQSCEGTPPEAPSFFFSINNAAAYTKSTAVIATINTTFPDEIMISTSSLFIGATYQSPVASLPFTLSSGDGVKTLYIKFKKTVDGIAYSFTSSQTIILDTQVPQAPTIQTSSSGVVNGQIVGQPHFSGTAEPGSTIRAKYENSDGNTAHEVNPRNTQYTSSPLLIAGTYGANSRGLLYRMAEDFIQLAAVIGNYYATADATTGAWDVTFPLVTTPGEYTVTLSAFDTAGNESTASPQVSFTIPTTVVVVGCTDPSAVNFNPNATQDNGTCQASVPGCTDPTAYNYNAVANTDNGSCVPVILGCRDSSATNYNPQANTSNASCVYAQDEPETPADPQTDPAETDNTTEQPSQEQSSGETNATQDSSGGGSDDGSTDIYDQSLHHYCQRNTGKSTNICEFHARGCCRGIHYASGCACKGNSCSCKASSKKSARSSR</sequence>
<protein>
    <submittedName>
        <fullName evidence="3">Mucin-22</fullName>
    </submittedName>
</protein>
<organism evidence="3 4">
    <name type="scientific">Candidatus Magasanikbacteria bacterium GW2011_GWE2_42_7</name>
    <dbReference type="NCBI Taxonomy" id="1619052"/>
    <lineage>
        <taxon>Bacteria</taxon>
        <taxon>Candidatus Magasanikiibacteriota</taxon>
    </lineage>
</organism>
<gene>
    <name evidence="3" type="ORF">UV42_C0044G0001</name>
</gene>
<dbReference type="SMART" id="SM00060">
    <property type="entry name" value="FN3"/>
    <property type="match status" value="2"/>
</dbReference>
<evidence type="ECO:0000259" key="2">
    <source>
        <dbReference type="PROSITE" id="PS50853"/>
    </source>
</evidence>
<dbReference type="SUPFAM" id="SSF49265">
    <property type="entry name" value="Fibronectin type III"/>
    <property type="match status" value="1"/>
</dbReference>
<dbReference type="Pfam" id="PF00041">
    <property type="entry name" value="fn3"/>
    <property type="match status" value="2"/>
</dbReference>
<dbReference type="CDD" id="cd00063">
    <property type="entry name" value="FN3"/>
    <property type="match status" value="2"/>
</dbReference>
<dbReference type="EMBL" id="LCEK01000044">
    <property type="protein sequence ID" value="KKS70776.1"/>
    <property type="molecule type" value="Genomic_DNA"/>
</dbReference>
<feature type="domain" description="Fibronectin type-III" evidence="2">
    <location>
        <begin position="934"/>
        <end position="1019"/>
    </location>
</feature>
<dbReference type="Proteomes" id="UP000033867">
    <property type="component" value="Unassembled WGS sequence"/>
</dbReference>
<dbReference type="Pfam" id="PF19077">
    <property type="entry name" value="Big_13"/>
    <property type="match status" value="1"/>
</dbReference>
<comment type="caution">
    <text evidence="3">The sequence shown here is derived from an EMBL/GenBank/DDBJ whole genome shotgun (WGS) entry which is preliminary data.</text>
</comment>
<evidence type="ECO:0000313" key="3">
    <source>
        <dbReference type="EMBL" id="KKS70776.1"/>
    </source>
</evidence>
<evidence type="ECO:0000256" key="1">
    <source>
        <dbReference type="SAM" id="MobiDB-lite"/>
    </source>
</evidence>
<feature type="domain" description="Fibronectin type-III" evidence="2">
    <location>
        <begin position="842"/>
        <end position="933"/>
    </location>
</feature>
<name>A0A0G1DIX5_9BACT</name>
<dbReference type="Gene3D" id="2.60.40.10">
    <property type="entry name" value="Immunoglobulins"/>
    <property type="match status" value="3"/>
</dbReference>